<evidence type="ECO:0000313" key="9">
    <source>
        <dbReference type="Proteomes" id="UP001500936"/>
    </source>
</evidence>
<keyword evidence="9" id="KW-1185">Reference proteome</keyword>
<keyword evidence="2" id="KW-1003">Cell membrane</keyword>
<evidence type="ECO:0000256" key="1">
    <source>
        <dbReference type="ARBA" id="ARBA00004236"/>
    </source>
</evidence>
<comment type="caution">
    <text evidence="8">The sequence shown here is derived from an EMBL/GenBank/DDBJ whole genome shotgun (WGS) entry which is preliminary data.</text>
</comment>
<keyword evidence="4" id="KW-0808">Transferase</keyword>
<comment type="subcellular location">
    <subcellularLocation>
        <location evidence="1">Cell membrane</location>
    </subcellularLocation>
</comment>
<keyword evidence="6" id="KW-0812">Transmembrane</keyword>
<evidence type="ECO:0000256" key="5">
    <source>
        <dbReference type="ARBA" id="ARBA00023136"/>
    </source>
</evidence>
<dbReference type="Gene3D" id="3.90.550.10">
    <property type="entry name" value="Spore Coat Polysaccharide Biosynthesis Protein SpsA, Chain A"/>
    <property type="match status" value="1"/>
</dbReference>
<dbReference type="PANTHER" id="PTHR43646:SF2">
    <property type="entry name" value="GLYCOSYLTRANSFERASE 2-LIKE DOMAIN-CONTAINING PROTEIN"/>
    <property type="match status" value="1"/>
</dbReference>
<feature type="transmembrane region" description="Helical" evidence="6">
    <location>
        <begin position="302"/>
        <end position="322"/>
    </location>
</feature>
<reference evidence="9" key="1">
    <citation type="journal article" date="2019" name="Int. J. Syst. Evol. Microbiol.">
        <title>The Global Catalogue of Microorganisms (GCM) 10K type strain sequencing project: providing services to taxonomists for standard genome sequencing and annotation.</title>
        <authorList>
            <consortium name="The Broad Institute Genomics Platform"/>
            <consortium name="The Broad Institute Genome Sequencing Center for Infectious Disease"/>
            <person name="Wu L."/>
            <person name="Ma J."/>
        </authorList>
    </citation>
    <scope>NUCLEOTIDE SEQUENCE [LARGE SCALE GENOMIC DNA]</scope>
    <source>
        <strain evidence="9">JCM 17925</strain>
    </source>
</reference>
<feature type="transmembrane region" description="Helical" evidence="6">
    <location>
        <begin position="262"/>
        <end position="281"/>
    </location>
</feature>
<dbReference type="RefSeq" id="WP_345271298.1">
    <property type="nucleotide sequence ID" value="NZ_BAABHB010000020.1"/>
</dbReference>
<evidence type="ECO:0000259" key="7">
    <source>
        <dbReference type="Pfam" id="PF00535"/>
    </source>
</evidence>
<keyword evidence="6" id="KW-1133">Transmembrane helix</keyword>
<dbReference type="InterPro" id="IPR001173">
    <property type="entry name" value="Glyco_trans_2-like"/>
</dbReference>
<evidence type="ECO:0000256" key="4">
    <source>
        <dbReference type="ARBA" id="ARBA00022679"/>
    </source>
</evidence>
<evidence type="ECO:0000256" key="2">
    <source>
        <dbReference type="ARBA" id="ARBA00022475"/>
    </source>
</evidence>
<keyword evidence="3" id="KW-0328">Glycosyltransferase</keyword>
<evidence type="ECO:0000313" key="8">
    <source>
        <dbReference type="EMBL" id="GAA4420088.1"/>
    </source>
</evidence>
<evidence type="ECO:0000256" key="3">
    <source>
        <dbReference type="ARBA" id="ARBA00022676"/>
    </source>
</evidence>
<dbReference type="Proteomes" id="UP001500936">
    <property type="component" value="Unassembled WGS sequence"/>
</dbReference>
<name>A0ABP8L1X9_9BACT</name>
<gene>
    <name evidence="8" type="ORF">GCM10023187_55020</name>
</gene>
<dbReference type="Pfam" id="PF00535">
    <property type="entry name" value="Glycos_transf_2"/>
    <property type="match status" value="1"/>
</dbReference>
<keyword evidence="5 6" id="KW-0472">Membrane</keyword>
<feature type="domain" description="Glycosyltransferase 2-like" evidence="7">
    <location>
        <begin position="10"/>
        <end position="180"/>
    </location>
</feature>
<dbReference type="SUPFAM" id="SSF53448">
    <property type="entry name" value="Nucleotide-diphospho-sugar transferases"/>
    <property type="match status" value="1"/>
</dbReference>
<accession>A0ABP8L1X9</accession>
<dbReference type="InterPro" id="IPR029044">
    <property type="entry name" value="Nucleotide-diphossugar_trans"/>
</dbReference>
<proteinExistence type="predicted"/>
<evidence type="ECO:0000256" key="6">
    <source>
        <dbReference type="SAM" id="Phobius"/>
    </source>
</evidence>
<sequence length="335" mass="38582">MPEAGRERVSILIAARNEEANILTCLQAIDRLTYPTACLEVLVGNDRSEDGTGSVVEWFIRDKPHFRLVDITTNVNQQMGKANVLAQLARQASGRYLFFTDADVAVPPTWIEGLLPAFRDPRTGIVTGCTQIAGEGFWTKIQAIEWLVTQNIIKQFADWNIPLTAMGNNMAVRRAVYEQIGGYEKLPFSLVEDYQLFREVLKQGYTFAHRYEPAVLASTQALPDRRSWMQQRKRWMVGAFQLPWYFVVLLVAQALFLPMLVLLALWQPGLALGLWLARFLWQSFQIVRVAVRFRRFDLLPYLLPYDLVMSVNWFVSLLYYIVPTPVIWKDRTFNP</sequence>
<dbReference type="EMBL" id="BAABHB010000020">
    <property type="protein sequence ID" value="GAA4420088.1"/>
    <property type="molecule type" value="Genomic_DNA"/>
</dbReference>
<organism evidence="8 9">
    <name type="scientific">Nibrella viscosa</name>
    <dbReference type="NCBI Taxonomy" id="1084524"/>
    <lineage>
        <taxon>Bacteria</taxon>
        <taxon>Pseudomonadati</taxon>
        <taxon>Bacteroidota</taxon>
        <taxon>Cytophagia</taxon>
        <taxon>Cytophagales</taxon>
        <taxon>Spirosomataceae</taxon>
        <taxon>Nibrella</taxon>
    </lineage>
</organism>
<dbReference type="PANTHER" id="PTHR43646">
    <property type="entry name" value="GLYCOSYLTRANSFERASE"/>
    <property type="match status" value="1"/>
</dbReference>
<protein>
    <recommendedName>
        <fullName evidence="7">Glycosyltransferase 2-like domain-containing protein</fullName>
    </recommendedName>
</protein>
<feature type="transmembrane region" description="Helical" evidence="6">
    <location>
        <begin position="235"/>
        <end position="256"/>
    </location>
</feature>